<name>A0A8I0HLJ0_9CORY</name>
<dbReference type="Proteomes" id="UP000650224">
    <property type="component" value="Unassembled WGS sequence"/>
</dbReference>
<dbReference type="RefSeq" id="WP_191732626.1">
    <property type="nucleotide sequence ID" value="NZ_JACSPR010000002.1"/>
</dbReference>
<keyword evidence="2" id="KW-1185">Reference proteome</keyword>
<organism evidence="1 2">
    <name type="scientific">Corynebacterium gallinarum</name>
    <dbReference type="NCBI Taxonomy" id="2762214"/>
    <lineage>
        <taxon>Bacteria</taxon>
        <taxon>Bacillati</taxon>
        <taxon>Actinomycetota</taxon>
        <taxon>Actinomycetes</taxon>
        <taxon>Mycobacteriales</taxon>
        <taxon>Corynebacteriaceae</taxon>
        <taxon>Corynebacterium</taxon>
    </lineage>
</organism>
<dbReference type="EMBL" id="JACSPR010000002">
    <property type="protein sequence ID" value="MBD8029382.1"/>
    <property type="molecule type" value="Genomic_DNA"/>
</dbReference>
<dbReference type="AlphaFoldDB" id="A0A8I0HLJ0"/>
<gene>
    <name evidence="1" type="ORF">H9627_03395</name>
</gene>
<reference evidence="1 2" key="1">
    <citation type="submission" date="2020-08" db="EMBL/GenBank/DDBJ databases">
        <title>A Genomic Blueprint of the Chicken Gut Microbiome.</title>
        <authorList>
            <person name="Gilroy R."/>
            <person name="Ravi A."/>
            <person name="Getino M."/>
            <person name="Pursley I."/>
            <person name="Horton D.L."/>
            <person name="Alikhan N.-F."/>
            <person name="Baker D."/>
            <person name="Gharbi K."/>
            <person name="Hall N."/>
            <person name="Watson M."/>
            <person name="Adriaenssens E.M."/>
            <person name="Foster-Nyarko E."/>
            <person name="Jarju S."/>
            <person name="Secka A."/>
            <person name="Antonio M."/>
            <person name="Oren A."/>
            <person name="Chaudhuri R."/>
            <person name="La Ragione R.M."/>
            <person name="Hildebrand F."/>
            <person name="Pallen M.J."/>
        </authorList>
    </citation>
    <scope>NUCLEOTIDE SEQUENCE [LARGE SCALE GENOMIC DNA]</scope>
    <source>
        <strain evidence="1 2">Sa1YVA5</strain>
    </source>
</reference>
<protein>
    <submittedName>
        <fullName evidence="1">Uncharacterized protein</fullName>
    </submittedName>
</protein>
<accession>A0A8I0HLJ0</accession>
<sequence length="213" mass="22649">MEKFFAAGVGRTLGIVGAMALTTAGLVACSSPPNENPAPCNDKTPQDTAFAQYLDSGEIPTTGDEPFRFEVADNHYDACDHISWLGLTGTTQPEGEQEDTSGFVVFFQDGDLVTDPRPVQMGAAPFVDRNDADDQAIVQFGHYAPPGEVTTTEVREETFNYVDGKIEVEDEASYEDYAQGRNQLVMQAGEVCSVDTGEADDSEDAAGAGAAAC</sequence>
<evidence type="ECO:0000313" key="1">
    <source>
        <dbReference type="EMBL" id="MBD8029382.1"/>
    </source>
</evidence>
<dbReference type="PROSITE" id="PS51257">
    <property type="entry name" value="PROKAR_LIPOPROTEIN"/>
    <property type="match status" value="1"/>
</dbReference>
<comment type="caution">
    <text evidence="1">The sequence shown here is derived from an EMBL/GenBank/DDBJ whole genome shotgun (WGS) entry which is preliminary data.</text>
</comment>
<evidence type="ECO:0000313" key="2">
    <source>
        <dbReference type="Proteomes" id="UP000650224"/>
    </source>
</evidence>
<proteinExistence type="predicted"/>